<feature type="transmembrane region" description="Helical" evidence="3">
    <location>
        <begin position="427"/>
        <end position="446"/>
    </location>
</feature>
<keyword evidence="3" id="KW-1133">Transmembrane helix</keyword>
<evidence type="ECO:0000313" key="5">
    <source>
        <dbReference type="EMBL" id="MDT0338333.1"/>
    </source>
</evidence>
<evidence type="ECO:0000256" key="2">
    <source>
        <dbReference type="SAM" id="MobiDB-lite"/>
    </source>
</evidence>
<feature type="transmembrane region" description="Helical" evidence="3">
    <location>
        <begin position="33"/>
        <end position="52"/>
    </location>
</feature>
<sequence>MKTFGKFLLWLVLLVLLALGCWGAALYMAWPLWVALALFCGVIGVYFLSKFLRRVYIVMRSRSKLAQQDVATRSSVAQAASPEALLRRKWKEAVATLRGSSLRRRGNPLYVLPWYIVVGKSGTGKTTALTRARLSSPIQRVRQSGPVEQTQNYDWWYFDQAVVIDSAGRYVDAQDSEADRREWELGLDLLARYRPREGIDGLVLAIGTDRLANVSRDELAEEGRVVRARIEQLIQMFGKRFPIYVLVTKCDQLYGMEEWAKRMPENTLEQAMGYLSDEIVGDRSAAQFLQGAFDSIGARLQQLRIALVARMAVAAGEAASPELLLFPNELQNLRPKLELFLNACLADNPYLERPFLRGLFFSSGLQEGGAVSSLLGQVLPPVASHPNTHAGLFLHDFFGRILPQDRFVSRPAELVNRWRQVTRNLGVVAWILIASAVGIMITVSFVSNMETLSLVREKRPFDVRFSGIIEQDIPALQKVSDAVQLVERRNENWKTEWMVIATNMDDLEARLKLNFVSNFRKYVLPVTVQNYRDDFQRVQGSDPDKELPLLIRNLVRYTNLVHARMQGADRSVLKQMPALVHIRRYTPQQYQQLNELRLSHLAWTPLNDPYLADRLREDQATLDRVAYADGQMTWLAGLVADNGTPGTAASAVTAGDFWSTSTSGDANRSGTIVPAAFTKAGKKEIDAFLAEMEKAMDDGPRFLQHRAAFEQWYQDQRMLAWQRFVTDFGGPEKLLRTEPEWRSALGSITGSQSPYYRLIDRLNDEFQDVDTKELPGWLVLAREFRQLRGQAVRSGLASQTVGKAVQMVDSINAVGGQAVRETLAGQPVAGQQTLLKNLSAVDTLAKYQDEINKLAADAVVGTGKSYQLAADFHQFGIDPAVKFSGAHVAAGALVQLKQLVGHREAADDAVWKLIEGPLNFTLTYIEQQASCELQKDWQAKVHWPLQTAPDKAAMLDQLYGAKGTVWAFADGIAKPFLERDARRFRIVETLGYSVPFTGAFLPTLNAAVDKRVAQLVSQQREEASKQAEQLQAQQAQLQAQQAQADIERTQAEIKQKTDALKAQVTQLSIVAQPTGVNGGALAKPFETVLSVQCAAGAQVLDNYNFPVSVAFPWAPGQCGEVSLQIKIDTLVLTKKYPGAMGVPNFLRDFRGGVRQFDVDEFPAGREGLEALGVKQISVRYNFEGQDAILKTAQQLDAYAKLDKEAAAEKQKLQDEQFKRSQENIQAKLAAQAPRVGGQIVEPSNEVFLPPQIGACWDKEAVKDRSRNMQSIINELVNNQVSFDAVSTGSAPGVGSRTDPAVPATPQAPVGKSPMPARKP</sequence>
<dbReference type="SUPFAM" id="SSF52540">
    <property type="entry name" value="P-loop containing nucleoside triphosphate hydrolases"/>
    <property type="match status" value="1"/>
</dbReference>
<feature type="domain" description="Type VI secretion system component TssM1 N-terminal" evidence="4">
    <location>
        <begin position="177"/>
        <end position="430"/>
    </location>
</feature>
<dbReference type="InterPro" id="IPR053156">
    <property type="entry name" value="T6SS_TssM-like"/>
</dbReference>
<dbReference type="RefSeq" id="WP_310837667.1">
    <property type="nucleotide sequence ID" value="NZ_JAVLSM010000008.1"/>
</dbReference>
<keyword evidence="3" id="KW-0812">Transmembrane</keyword>
<name>A0AAE4GA27_9BURK</name>
<evidence type="ECO:0000256" key="3">
    <source>
        <dbReference type="SAM" id="Phobius"/>
    </source>
</evidence>
<dbReference type="PANTHER" id="PTHR36153">
    <property type="entry name" value="INNER MEMBRANE PROTEIN-RELATED"/>
    <property type="match status" value="1"/>
</dbReference>
<keyword evidence="1" id="KW-0175">Coiled coil</keyword>
<gene>
    <name evidence="5" type="ORF">RJN63_15935</name>
</gene>
<comment type="caution">
    <text evidence="5">The sequence shown here is derived from an EMBL/GenBank/DDBJ whole genome shotgun (WGS) entry which is preliminary data.</text>
</comment>
<dbReference type="Gene3D" id="3.40.50.300">
    <property type="entry name" value="P-loop containing nucleotide triphosphate hydrolases"/>
    <property type="match status" value="1"/>
</dbReference>
<reference evidence="5" key="1">
    <citation type="submission" date="2023-02" db="EMBL/GenBank/DDBJ databases">
        <title>Description of Herbaspirillum huttiense subsp. nephrolepsisexaltata and Herbaspirillum huttiense subsp. lycopersicon.</title>
        <authorList>
            <person name="Poudel M."/>
            <person name="Sharma A."/>
            <person name="Goss E."/>
            <person name="Tapia J.H."/>
            <person name="Harmon C.M."/>
            <person name="Jones J.B."/>
        </authorList>
    </citation>
    <scope>NUCLEOTIDE SEQUENCE</scope>
    <source>
        <strain evidence="5">NC40101</strain>
    </source>
</reference>
<dbReference type="InterPro" id="IPR025743">
    <property type="entry name" value="TssM1_N"/>
</dbReference>
<feature type="coiled-coil region" evidence="1">
    <location>
        <begin position="1013"/>
        <end position="1066"/>
    </location>
</feature>
<proteinExistence type="predicted"/>
<feature type="region of interest" description="Disordered" evidence="2">
    <location>
        <begin position="1284"/>
        <end position="1319"/>
    </location>
</feature>
<evidence type="ECO:0000256" key="1">
    <source>
        <dbReference type="SAM" id="Coils"/>
    </source>
</evidence>
<accession>A0AAE4GA27</accession>
<dbReference type="EMBL" id="JAVRAA010000007">
    <property type="protein sequence ID" value="MDT0338333.1"/>
    <property type="molecule type" value="Genomic_DNA"/>
</dbReference>
<dbReference type="Pfam" id="PF14331">
    <property type="entry name" value="IcmF-related_N"/>
    <property type="match status" value="1"/>
</dbReference>
<dbReference type="PANTHER" id="PTHR36153:SF1">
    <property type="entry name" value="TYPE VI SECRETION SYSTEM COMPONENT TSSM1"/>
    <property type="match status" value="1"/>
</dbReference>
<keyword evidence="3" id="KW-0472">Membrane</keyword>
<dbReference type="PROSITE" id="PS51257">
    <property type="entry name" value="PROKAR_LIPOPROTEIN"/>
    <property type="match status" value="1"/>
</dbReference>
<dbReference type="CDD" id="cd00882">
    <property type="entry name" value="Ras_like_GTPase"/>
    <property type="match status" value="1"/>
</dbReference>
<dbReference type="InterPro" id="IPR027417">
    <property type="entry name" value="P-loop_NTPase"/>
</dbReference>
<protein>
    <submittedName>
        <fullName evidence="5">Type VI secretion protein IcmF/TssM N-terminal domain-containing protein</fullName>
    </submittedName>
</protein>
<organism evidence="5">
    <name type="scientific">Herbaspirillum huttiense subsp. nephrolepidis</name>
    <dbReference type="NCBI Taxonomy" id="3075126"/>
    <lineage>
        <taxon>Bacteria</taxon>
        <taxon>Pseudomonadati</taxon>
        <taxon>Pseudomonadota</taxon>
        <taxon>Betaproteobacteria</taxon>
        <taxon>Burkholderiales</taxon>
        <taxon>Oxalobacteraceae</taxon>
        <taxon>Herbaspirillum</taxon>
    </lineage>
</organism>
<evidence type="ECO:0000259" key="4">
    <source>
        <dbReference type="Pfam" id="PF14331"/>
    </source>
</evidence>